<keyword evidence="2" id="KW-1185">Reference proteome</keyword>
<reference evidence="1" key="1">
    <citation type="submission" date="2020-05" db="EMBL/GenBank/DDBJ databases">
        <title>Mycena genomes resolve the evolution of fungal bioluminescence.</title>
        <authorList>
            <person name="Tsai I.J."/>
        </authorList>
    </citation>
    <scope>NUCLEOTIDE SEQUENCE</scope>
    <source>
        <strain evidence="1">160909Yilan</strain>
    </source>
</reference>
<name>A0A8H7CTE6_9AGAR</name>
<evidence type="ECO:0000313" key="2">
    <source>
        <dbReference type="Proteomes" id="UP000623467"/>
    </source>
</evidence>
<accession>A0A8H7CTE6</accession>
<dbReference type="AlphaFoldDB" id="A0A8H7CTE6"/>
<sequence>MRGVLLRHCRGRRILEDMHCYVSSDLGISLVDSASVDTILPLSSHYRVKILERWPHLSAGWKRARRDVAATRDMDGRKVSQYGPRAPQNISPNVASYKSYHADSSSRCMCQRLQDHPKQLATPQQTRQRGKTGIPLFRFTRPSSSAIGPRVHPLAVKRAAEEFHFITLVVDLVAARIAPFISNERFKIIFHLYTRCRGAIHRTSTVTALSGFGFKIHSAIARSSRRARRLPLGQVWVPGRVGGDGFARMAAMDIPPSSCPGLFPSDRFQCGSPRTPLLVGFLLHLNDVLTKAIRKTIRSKMSTLAFLDFMRPISGFSRPSCRRASFDPIDIGPLSSWPASIPLLHILPRMANDRQHPCQAREVRGWPDDKYGNLDPHSFTIRGSIARCYSTVYSSTSFVVQVHLCRESPLGHNRRTTEYFMKFGLWFVRAKAGERRRRQMGEKTAIWEEKALVGWVRLPLRMDAAVPNPIATSIRRCTRPSGCSAAPAGCDLGRMDAGLDASMDAAGAACLDRFPGHILRSPFPRCNAPPEDLDLGMGMHPERTMIELWHAVEHIPPAFLAVTNSSPFRAAFDLPPATLACFTATVAPASSRALFSTTRMARPSIRNAGPPFA</sequence>
<proteinExistence type="predicted"/>
<evidence type="ECO:0000313" key="1">
    <source>
        <dbReference type="EMBL" id="KAF7346783.1"/>
    </source>
</evidence>
<protein>
    <submittedName>
        <fullName evidence="1">Uncharacterized protein</fullName>
    </submittedName>
</protein>
<organism evidence="1 2">
    <name type="scientific">Mycena sanguinolenta</name>
    <dbReference type="NCBI Taxonomy" id="230812"/>
    <lineage>
        <taxon>Eukaryota</taxon>
        <taxon>Fungi</taxon>
        <taxon>Dikarya</taxon>
        <taxon>Basidiomycota</taxon>
        <taxon>Agaricomycotina</taxon>
        <taxon>Agaricomycetes</taxon>
        <taxon>Agaricomycetidae</taxon>
        <taxon>Agaricales</taxon>
        <taxon>Marasmiineae</taxon>
        <taxon>Mycenaceae</taxon>
        <taxon>Mycena</taxon>
    </lineage>
</organism>
<gene>
    <name evidence="1" type="ORF">MSAN_01816800</name>
</gene>
<dbReference type="Proteomes" id="UP000623467">
    <property type="component" value="Unassembled WGS sequence"/>
</dbReference>
<dbReference type="EMBL" id="JACAZH010000018">
    <property type="protein sequence ID" value="KAF7346783.1"/>
    <property type="molecule type" value="Genomic_DNA"/>
</dbReference>
<comment type="caution">
    <text evidence="1">The sequence shown here is derived from an EMBL/GenBank/DDBJ whole genome shotgun (WGS) entry which is preliminary data.</text>
</comment>